<accession>A0AAD9Q6B3</accession>
<evidence type="ECO:0000256" key="1">
    <source>
        <dbReference type="SAM" id="MobiDB-lite"/>
    </source>
</evidence>
<reference evidence="2" key="1">
    <citation type="journal article" date="2023" name="G3 (Bethesda)">
        <title>Whole genome assembly and annotation of the endangered Caribbean coral Acropora cervicornis.</title>
        <authorList>
            <person name="Selwyn J.D."/>
            <person name="Vollmer S.V."/>
        </authorList>
    </citation>
    <scope>NUCLEOTIDE SEQUENCE</scope>
    <source>
        <strain evidence="2">K2</strain>
    </source>
</reference>
<gene>
    <name evidence="2" type="ORF">P5673_022848</name>
</gene>
<name>A0AAD9Q6B3_ACRCE</name>
<evidence type="ECO:0000313" key="3">
    <source>
        <dbReference type="Proteomes" id="UP001249851"/>
    </source>
</evidence>
<dbReference type="AlphaFoldDB" id="A0AAD9Q6B3"/>
<feature type="region of interest" description="Disordered" evidence="1">
    <location>
        <begin position="50"/>
        <end position="70"/>
    </location>
</feature>
<dbReference type="Proteomes" id="UP001249851">
    <property type="component" value="Unassembled WGS sequence"/>
</dbReference>
<reference evidence="2" key="2">
    <citation type="journal article" date="2023" name="Science">
        <title>Genomic signatures of disease resistance in endangered staghorn corals.</title>
        <authorList>
            <person name="Vollmer S.V."/>
            <person name="Selwyn J.D."/>
            <person name="Despard B.A."/>
            <person name="Roesel C.L."/>
        </authorList>
    </citation>
    <scope>NUCLEOTIDE SEQUENCE</scope>
    <source>
        <strain evidence="2">K2</strain>
    </source>
</reference>
<evidence type="ECO:0000313" key="2">
    <source>
        <dbReference type="EMBL" id="KAK2555509.1"/>
    </source>
</evidence>
<keyword evidence="3" id="KW-1185">Reference proteome</keyword>
<organism evidence="2 3">
    <name type="scientific">Acropora cervicornis</name>
    <name type="common">Staghorn coral</name>
    <dbReference type="NCBI Taxonomy" id="6130"/>
    <lineage>
        <taxon>Eukaryota</taxon>
        <taxon>Metazoa</taxon>
        <taxon>Cnidaria</taxon>
        <taxon>Anthozoa</taxon>
        <taxon>Hexacorallia</taxon>
        <taxon>Scleractinia</taxon>
        <taxon>Astrocoeniina</taxon>
        <taxon>Acroporidae</taxon>
        <taxon>Acropora</taxon>
    </lineage>
</organism>
<dbReference type="EMBL" id="JARQWQ010000062">
    <property type="protein sequence ID" value="KAK2555509.1"/>
    <property type="molecule type" value="Genomic_DNA"/>
</dbReference>
<proteinExistence type="predicted"/>
<protein>
    <submittedName>
        <fullName evidence="2">Uncharacterized protein</fullName>
    </submittedName>
</protein>
<sequence>MSLGEEVALFGVPCSPLALTRGTQLLTVSELLSWSMPPFSIASFPNSVDEISDEEAEGAPAQNPGAHFSGNITNFERPKFNARQENCLEALKAFKKKVWIQLQRKPR</sequence>
<comment type="caution">
    <text evidence="2">The sequence shown here is derived from an EMBL/GenBank/DDBJ whole genome shotgun (WGS) entry which is preliminary data.</text>
</comment>